<feature type="transmembrane region" description="Helical" evidence="1">
    <location>
        <begin position="50"/>
        <end position="72"/>
    </location>
</feature>
<keyword evidence="1" id="KW-0472">Membrane</keyword>
<name>A0ABN3PAP3_9MICO</name>
<sequence length="168" mass="17046">MHDLIAGFQNLIATVPELVQPLIVALAGAVPFVEGEGATVIGIVGGIHPIVAAVAAAVGNFVCVAIVVLVGAGVRSAVTSGRVATAGGQVAETSPRREKFQRAFVRYGVPGVSLLGPLLLPTQLTSAMLAGAGVTKGRILVWQAIAITMWTTIATLIVTGVWAFAGIL</sequence>
<protein>
    <recommendedName>
        <fullName evidence="4">Small multidrug efflux protein</fullName>
    </recommendedName>
</protein>
<evidence type="ECO:0008006" key="4">
    <source>
        <dbReference type="Google" id="ProtNLM"/>
    </source>
</evidence>
<dbReference type="Proteomes" id="UP001500274">
    <property type="component" value="Unassembled WGS sequence"/>
</dbReference>
<gene>
    <name evidence="2" type="ORF">GCM10009862_10640</name>
</gene>
<proteinExistence type="predicted"/>
<dbReference type="EMBL" id="BAAARI010000007">
    <property type="protein sequence ID" value="GAA2573616.1"/>
    <property type="molecule type" value="Genomic_DNA"/>
</dbReference>
<keyword evidence="3" id="KW-1185">Reference proteome</keyword>
<feature type="transmembrane region" description="Helical" evidence="1">
    <location>
        <begin position="103"/>
        <end position="120"/>
    </location>
</feature>
<evidence type="ECO:0000313" key="3">
    <source>
        <dbReference type="Proteomes" id="UP001500274"/>
    </source>
</evidence>
<accession>A0ABN3PAP3</accession>
<evidence type="ECO:0000313" key="2">
    <source>
        <dbReference type="EMBL" id="GAA2573616.1"/>
    </source>
</evidence>
<evidence type="ECO:0000256" key="1">
    <source>
        <dbReference type="SAM" id="Phobius"/>
    </source>
</evidence>
<dbReference type="RefSeq" id="WP_344227530.1">
    <property type="nucleotide sequence ID" value="NZ_BAAARI010000007.1"/>
</dbReference>
<reference evidence="2 3" key="1">
    <citation type="journal article" date="2019" name="Int. J. Syst. Evol. Microbiol.">
        <title>The Global Catalogue of Microorganisms (GCM) 10K type strain sequencing project: providing services to taxonomists for standard genome sequencing and annotation.</title>
        <authorList>
            <consortium name="The Broad Institute Genomics Platform"/>
            <consortium name="The Broad Institute Genome Sequencing Center for Infectious Disease"/>
            <person name="Wu L."/>
            <person name="Ma J."/>
        </authorList>
    </citation>
    <scope>NUCLEOTIDE SEQUENCE [LARGE SCALE GENOMIC DNA]</scope>
    <source>
        <strain evidence="2 3">JCM 16365</strain>
    </source>
</reference>
<keyword evidence="1" id="KW-0812">Transmembrane</keyword>
<feature type="transmembrane region" description="Helical" evidence="1">
    <location>
        <begin position="140"/>
        <end position="165"/>
    </location>
</feature>
<keyword evidence="1" id="KW-1133">Transmembrane helix</keyword>
<comment type="caution">
    <text evidence="2">The sequence shown here is derived from an EMBL/GenBank/DDBJ whole genome shotgun (WGS) entry which is preliminary data.</text>
</comment>
<organism evidence="2 3">
    <name type="scientific">Microbacterium binotii</name>
    <dbReference type="NCBI Taxonomy" id="462710"/>
    <lineage>
        <taxon>Bacteria</taxon>
        <taxon>Bacillati</taxon>
        <taxon>Actinomycetota</taxon>
        <taxon>Actinomycetes</taxon>
        <taxon>Micrococcales</taxon>
        <taxon>Microbacteriaceae</taxon>
        <taxon>Microbacterium</taxon>
    </lineage>
</organism>